<dbReference type="InterPro" id="IPR006876">
    <property type="entry name" value="LMBR1-like_membr_prot"/>
</dbReference>
<keyword evidence="5 14" id="KW-0812">Transmembrane</keyword>
<evidence type="ECO:0000256" key="5">
    <source>
        <dbReference type="ARBA" id="ARBA00022692"/>
    </source>
</evidence>
<keyword evidence="4" id="KW-0846">Cobalamin</keyword>
<dbReference type="InterPro" id="IPR050854">
    <property type="entry name" value="LMBD1_LysCbl_Transport"/>
</dbReference>
<keyword evidence="3" id="KW-0813">Transport</keyword>
<feature type="transmembrane region" description="Helical" evidence="14">
    <location>
        <begin position="403"/>
        <end position="422"/>
    </location>
</feature>
<organism evidence="15 16">
    <name type="scientific">Myotis brandtii</name>
    <name type="common">Brandt's bat</name>
    <dbReference type="NCBI Taxonomy" id="109478"/>
    <lineage>
        <taxon>Eukaryota</taxon>
        <taxon>Metazoa</taxon>
        <taxon>Chordata</taxon>
        <taxon>Craniata</taxon>
        <taxon>Vertebrata</taxon>
        <taxon>Euteleostomi</taxon>
        <taxon>Mammalia</taxon>
        <taxon>Eutheria</taxon>
        <taxon>Laurasiatheria</taxon>
        <taxon>Chiroptera</taxon>
        <taxon>Yangochiroptera</taxon>
        <taxon>Vespertilionidae</taxon>
        <taxon>Myotis</taxon>
    </lineage>
</organism>
<dbReference type="Proteomes" id="UP000052978">
    <property type="component" value="Unassembled WGS sequence"/>
</dbReference>
<evidence type="ECO:0000256" key="3">
    <source>
        <dbReference type="ARBA" id="ARBA00022448"/>
    </source>
</evidence>
<dbReference type="GO" id="GO:0061462">
    <property type="term" value="P:protein localization to lysosome"/>
    <property type="evidence" value="ECO:0007669"/>
    <property type="project" value="TreeGrafter"/>
</dbReference>
<dbReference type="EMBL" id="KE163758">
    <property type="protein sequence ID" value="EPQ13731.1"/>
    <property type="molecule type" value="Genomic_DNA"/>
</dbReference>
<gene>
    <name evidence="15" type="ORF">D623_10025837</name>
</gene>
<dbReference type="GO" id="GO:0031419">
    <property type="term" value="F:cobalamin binding"/>
    <property type="evidence" value="ECO:0007669"/>
    <property type="project" value="UniProtKB-KW"/>
</dbReference>
<evidence type="ECO:0000256" key="13">
    <source>
        <dbReference type="ARBA" id="ARBA00046859"/>
    </source>
</evidence>
<feature type="transmembrane region" description="Helical" evidence="14">
    <location>
        <begin position="236"/>
        <end position="260"/>
    </location>
</feature>
<keyword evidence="8" id="KW-0217">Developmental protein</keyword>
<proteinExistence type="inferred from homology"/>
<keyword evidence="8" id="KW-0306">Gastrulation</keyword>
<evidence type="ECO:0000256" key="1">
    <source>
        <dbReference type="ARBA" id="ARBA00004155"/>
    </source>
</evidence>
<evidence type="ECO:0000256" key="9">
    <source>
        <dbReference type="ARBA" id="ARBA00023228"/>
    </source>
</evidence>
<sequence>MAAETAGAASAELVIGWCIFGLLLLVGEALGVFPVFTFVGEREGPAPPLASRGAGATLLPVVPLPGTVGAILAFCWIYVRKYQSQRESEVVSTITAIFSLAIALITSALLPVDIFLVSYMKNQNGTFKDWANANVSRQIEDTVLYGYYTLYSVILFCVFLWIPFVYFYYEEKDDDDTSKCTQIKTALKYTLGFAVICALLLLIGAFVPLNVPNNKNSTEWEKVKFLFEELGSSHGLAALSFSISSLTLIGMLAAITYTAYGMSALPLNLIKGTRSAAYERLENTEDIEEVEQHIQSIKSKSKDGRPLPARDKRTLKQLEERLRTLRKRERRLEFIENSCWTKFCGALRPLKSKDGRPLPARDKRTLKQLEERLRTLRKRERRLEFIENSCWTKFCGALRPLKIIWGIFFILVALLFVISLFLSNLDKALHSAGINSGFIIFGTNLSNPLNMLLPLLQRVFPLDYILITIIIMYFIFTSMAGIRNIGIWFFWIRLYKIRRGRTRPQALLFLCMILLLIVLHTSYMIYSLAPQYVMYGSQNYLIESNITYDDYKGNSTLSVPKRCDADAPEDQCTVTRTYLFLHKFWFFSAVYYFGNWVFLGVFLIGLIVSCCKGKKSVIEGVDEDDSDISDDEPSAYSI</sequence>
<keyword evidence="7 14" id="KW-0472">Membrane</keyword>
<feature type="transmembrane region" description="Helical" evidence="14">
    <location>
        <begin position="56"/>
        <end position="79"/>
    </location>
</feature>
<dbReference type="GO" id="GO:0007369">
    <property type="term" value="P:gastrulation"/>
    <property type="evidence" value="ECO:0007669"/>
    <property type="project" value="UniProtKB-KW"/>
</dbReference>
<keyword evidence="6 14" id="KW-1133">Transmembrane helix</keyword>
<protein>
    <recommendedName>
        <fullName evidence="11">Lysosomal cobalamin transport escort protein LMBD1</fullName>
    </recommendedName>
    <alternativeName>
        <fullName evidence="12">LMBR1 domain-containing protein 1</fullName>
    </alternativeName>
</protein>
<evidence type="ECO:0000256" key="7">
    <source>
        <dbReference type="ARBA" id="ARBA00023136"/>
    </source>
</evidence>
<feature type="transmembrane region" description="Helical" evidence="14">
    <location>
        <begin position="91"/>
        <end position="112"/>
    </location>
</feature>
<evidence type="ECO:0000313" key="16">
    <source>
        <dbReference type="Proteomes" id="UP000052978"/>
    </source>
</evidence>
<name>S7N9J0_MYOBR</name>
<comment type="subcellular location">
    <subcellularLocation>
        <location evidence="1">Lysosome membrane</location>
        <topology evidence="1">Multi-pass membrane protein</topology>
    </subcellularLocation>
</comment>
<evidence type="ECO:0000256" key="2">
    <source>
        <dbReference type="ARBA" id="ARBA00009901"/>
    </source>
</evidence>
<dbReference type="GO" id="GO:0005765">
    <property type="term" value="C:lysosomal membrane"/>
    <property type="evidence" value="ECO:0007669"/>
    <property type="project" value="UniProtKB-SubCell"/>
</dbReference>
<feature type="transmembrane region" description="Helical" evidence="14">
    <location>
        <begin position="189"/>
        <end position="209"/>
    </location>
</feature>
<evidence type="ECO:0000256" key="12">
    <source>
        <dbReference type="ARBA" id="ARBA00042599"/>
    </source>
</evidence>
<comment type="similarity">
    <text evidence="2">Belongs to the LIMR family. LMBRD1 subfamily.</text>
</comment>
<evidence type="ECO:0000256" key="14">
    <source>
        <dbReference type="SAM" id="Phobius"/>
    </source>
</evidence>
<feature type="transmembrane region" description="Helical" evidence="14">
    <location>
        <begin position="12"/>
        <end position="36"/>
    </location>
</feature>
<dbReference type="Pfam" id="PF04791">
    <property type="entry name" value="LMBR1"/>
    <property type="match status" value="1"/>
</dbReference>
<dbReference type="AlphaFoldDB" id="S7N9J0"/>
<dbReference type="PANTHER" id="PTHR16130:SF2">
    <property type="entry name" value="LYSOSOMAL COBALAMIN TRANSPORT ESCORT PROTEIN LMBD1"/>
    <property type="match status" value="1"/>
</dbReference>
<evidence type="ECO:0000256" key="4">
    <source>
        <dbReference type="ARBA" id="ARBA00022628"/>
    </source>
</evidence>
<keyword evidence="16" id="KW-1185">Reference proteome</keyword>
<evidence type="ECO:0000256" key="11">
    <source>
        <dbReference type="ARBA" id="ARBA00039618"/>
    </source>
</evidence>
<feature type="transmembrane region" description="Helical" evidence="14">
    <location>
        <begin position="145"/>
        <end position="169"/>
    </location>
</feature>
<feature type="transmembrane region" description="Helical" evidence="14">
    <location>
        <begin position="506"/>
        <end position="526"/>
    </location>
</feature>
<keyword evidence="10" id="KW-0170">Cobalt</keyword>
<dbReference type="PANTHER" id="PTHR16130">
    <property type="entry name" value="LYSOSOMAL COBALAMIN TRANSPORTER-RELATED"/>
    <property type="match status" value="1"/>
</dbReference>
<feature type="transmembrane region" description="Helical" evidence="14">
    <location>
        <begin position="584"/>
        <end position="608"/>
    </location>
</feature>
<evidence type="ECO:0000256" key="6">
    <source>
        <dbReference type="ARBA" id="ARBA00022989"/>
    </source>
</evidence>
<accession>S7N9J0</accession>
<evidence type="ECO:0000313" key="15">
    <source>
        <dbReference type="EMBL" id="EPQ13731.1"/>
    </source>
</evidence>
<comment type="subunit">
    <text evidence="13">Interacts with ABCD4; this interaction induces the translocation of ABCD4 from the endoplasmic reticulum to the lysosome. Interacts with ABCD4 and MMACHC; this interaction ensures the transport of cobalamin from the lysosome to the cytoplasm. Interacts with INSR, adapter protein complex 2 and clathrin heavy chain.</text>
</comment>
<evidence type="ECO:0000256" key="8">
    <source>
        <dbReference type="ARBA" id="ARBA00023218"/>
    </source>
</evidence>
<reference evidence="15 16" key="1">
    <citation type="journal article" date="2013" name="Nat. Commun.">
        <title>Genome analysis reveals insights into physiology and longevity of the Brandt's bat Myotis brandtii.</title>
        <authorList>
            <person name="Seim I."/>
            <person name="Fang X."/>
            <person name="Xiong Z."/>
            <person name="Lobanov A.V."/>
            <person name="Huang Z."/>
            <person name="Ma S."/>
            <person name="Feng Y."/>
            <person name="Turanov A.A."/>
            <person name="Zhu Y."/>
            <person name="Lenz T.L."/>
            <person name="Gerashchenko M.V."/>
            <person name="Fan D."/>
            <person name="Hee Yim S."/>
            <person name="Yao X."/>
            <person name="Jordan D."/>
            <person name="Xiong Y."/>
            <person name="Ma Y."/>
            <person name="Lyapunov A.N."/>
            <person name="Chen G."/>
            <person name="Kulakova O.I."/>
            <person name="Sun Y."/>
            <person name="Lee S.G."/>
            <person name="Bronson R.T."/>
            <person name="Moskalev A.A."/>
            <person name="Sunyaev S.R."/>
            <person name="Zhang G."/>
            <person name="Krogh A."/>
            <person name="Wang J."/>
            <person name="Gladyshev V.N."/>
        </authorList>
    </citation>
    <scope>NUCLEOTIDE SEQUENCE [LARGE SCALE GENOMIC DNA]</scope>
</reference>
<evidence type="ECO:0000256" key="10">
    <source>
        <dbReference type="ARBA" id="ARBA00023285"/>
    </source>
</evidence>
<keyword evidence="9" id="KW-0458">Lysosome</keyword>
<feature type="transmembrane region" description="Helical" evidence="14">
    <location>
        <begin position="464"/>
        <end position="494"/>
    </location>
</feature>